<keyword evidence="10" id="KW-1185">Reference proteome</keyword>
<dbReference type="InterPro" id="IPR017972">
    <property type="entry name" value="Cyt_P450_CS"/>
</dbReference>
<dbReference type="Pfam" id="PF00067">
    <property type="entry name" value="p450"/>
    <property type="match status" value="1"/>
</dbReference>
<keyword evidence="7 8" id="KW-0503">Monooxygenase</keyword>
<dbReference type="Proteomes" id="UP000695000">
    <property type="component" value="Unplaced"/>
</dbReference>
<evidence type="ECO:0000313" key="10">
    <source>
        <dbReference type="Proteomes" id="UP000695000"/>
    </source>
</evidence>
<evidence type="ECO:0000256" key="4">
    <source>
        <dbReference type="ARBA" id="ARBA00022723"/>
    </source>
</evidence>
<evidence type="ECO:0000256" key="5">
    <source>
        <dbReference type="ARBA" id="ARBA00023002"/>
    </source>
</evidence>
<name>A0ABM1MAG5_NICVS</name>
<dbReference type="SUPFAM" id="SSF48264">
    <property type="entry name" value="Cytochrome P450"/>
    <property type="match status" value="1"/>
</dbReference>
<dbReference type="PANTHER" id="PTHR24291:SF201">
    <property type="entry name" value="CYTOCHROME P450, FAMILY 4, SUBFAMILY B, POLYPEPTIDE 7"/>
    <property type="match status" value="1"/>
</dbReference>
<dbReference type="RefSeq" id="XP_017771565.1">
    <property type="nucleotide sequence ID" value="XM_017916076.1"/>
</dbReference>
<dbReference type="InterPro" id="IPR050196">
    <property type="entry name" value="Cytochrome_P450_Monoox"/>
</dbReference>
<comment type="similarity">
    <text evidence="2 8">Belongs to the cytochrome P450 family.</text>
</comment>
<accession>A0ABM1MAG5</accession>
<sequence>MLKFILIVILIGICYFKSWQVRRRCKDVLNLPGPKNYPFIGTILEFGNNPVDFLKNMQRLFEEHGSILRFWNNTEYPTVMISGAKYMEIILGSSEHIHRTRLYRFLRVWLGNGILVTDATTWRKHRKLLNPMFSTNILKGYISIFQRLSDILVDKIRENVSVPFDIFPLINLYSLDLICESAMGHEINAQLNPEFQYVKSGKRFFELHLFRLFSLVRSNDFLYSFMDASKEQNEHIELMKLFVNNVIKEKIANFHDEDYNKPKDMMDWFLKIARDGYLTKTEIINEVDTFMFGGHDTVTSVLSMTIFELGKNQDVQERLFQEIDQNISGNEEITLSKLNKLPYMECVLKESMRLHTPVPFAERLLRKDITIDGCLIPAKTNICVHFHGLHRDPEYFPNPDHFDPERFTPENSAKRNEFCFAPFSAGPRNCIGKKYAMMVMKYTVVKILKNFKINPVPGFDMILGNFAILKSVNGVFVNLHPR</sequence>
<evidence type="ECO:0000256" key="7">
    <source>
        <dbReference type="ARBA" id="ARBA00023033"/>
    </source>
</evidence>
<dbReference type="GeneID" id="108558943"/>
<proteinExistence type="inferred from homology"/>
<gene>
    <name evidence="11" type="primary">LOC108558943</name>
</gene>
<evidence type="ECO:0000256" key="9">
    <source>
        <dbReference type="SAM" id="SignalP"/>
    </source>
</evidence>
<dbReference type="Gene3D" id="1.10.630.10">
    <property type="entry name" value="Cytochrome P450"/>
    <property type="match status" value="1"/>
</dbReference>
<dbReference type="InterPro" id="IPR001128">
    <property type="entry name" value="Cyt_P450"/>
</dbReference>
<keyword evidence="4 8" id="KW-0479">Metal-binding</keyword>
<dbReference type="PRINTS" id="PR00463">
    <property type="entry name" value="EP450I"/>
</dbReference>
<dbReference type="PANTHER" id="PTHR24291">
    <property type="entry name" value="CYTOCHROME P450 FAMILY 4"/>
    <property type="match status" value="1"/>
</dbReference>
<evidence type="ECO:0000256" key="8">
    <source>
        <dbReference type="RuleBase" id="RU000461"/>
    </source>
</evidence>
<organism evidence="10 11">
    <name type="scientific">Nicrophorus vespilloides</name>
    <name type="common">Boreal carrion beetle</name>
    <dbReference type="NCBI Taxonomy" id="110193"/>
    <lineage>
        <taxon>Eukaryota</taxon>
        <taxon>Metazoa</taxon>
        <taxon>Ecdysozoa</taxon>
        <taxon>Arthropoda</taxon>
        <taxon>Hexapoda</taxon>
        <taxon>Insecta</taxon>
        <taxon>Pterygota</taxon>
        <taxon>Neoptera</taxon>
        <taxon>Endopterygota</taxon>
        <taxon>Coleoptera</taxon>
        <taxon>Polyphaga</taxon>
        <taxon>Staphyliniformia</taxon>
        <taxon>Silphidae</taxon>
        <taxon>Nicrophorinae</taxon>
        <taxon>Nicrophorus</taxon>
    </lineage>
</organism>
<evidence type="ECO:0000313" key="11">
    <source>
        <dbReference type="RefSeq" id="XP_017771565.1"/>
    </source>
</evidence>
<dbReference type="CDD" id="cd20628">
    <property type="entry name" value="CYP4"/>
    <property type="match status" value="1"/>
</dbReference>
<comment type="cofactor">
    <cofactor evidence="1">
        <name>heme</name>
        <dbReference type="ChEBI" id="CHEBI:30413"/>
    </cofactor>
</comment>
<dbReference type="InterPro" id="IPR036396">
    <property type="entry name" value="Cyt_P450_sf"/>
</dbReference>
<evidence type="ECO:0000256" key="6">
    <source>
        <dbReference type="ARBA" id="ARBA00023004"/>
    </source>
</evidence>
<feature type="signal peptide" evidence="9">
    <location>
        <begin position="1"/>
        <end position="16"/>
    </location>
</feature>
<evidence type="ECO:0000256" key="1">
    <source>
        <dbReference type="ARBA" id="ARBA00001971"/>
    </source>
</evidence>
<evidence type="ECO:0000256" key="3">
    <source>
        <dbReference type="ARBA" id="ARBA00022617"/>
    </source>
</evidence>
<reference evidence="11" key="1">
    <citation type="submission" date="2025-08" db="UniProtKB">
        <authorList>
            <consortium name="RefSeq"/>
        </authorList>
    </citation>
    <scope>IDENTIFICATION</scope>
    <source>
        <tissue evidence="11">Whole Larva</tissue>
    </source>
</reference>
<feature type="chain" id="PRO_5047001428" evidence="9">
    <location>
        <begin position="17"/>
        <end position="482"/>
    </location>
</feature>
<dbReference type="InterPro" id="IPR002401">
    <property type="entry name" value="Cyt_P450_E_grp-I"/>
</dbReference>
<keyword evidence="5 8" id="KW-0560">Oxidoreductase</keyword>
<dbReference type="PROSITE" id="PS00086">
    <property type="entry name" value="CYTOCHROME_P450"/>
    <property type="match status" value="1"/>
</dbReference>
<keyword evidence="9" id="KW-0732">Signal</keyword>
<keyword evidence="6 8" id="KW-0408">Iron</keyword>
<keyword evidence="3 8" id="KW-0349">Heme</keyword>
<protein>
    <submittedName>
        <fullName evidence="11">Cytochrome P450 4d2-like</fullName>
    </submittedName>
</protein>
<evidence type="ECO:0000256" key="2">
    <source>
        <dbReference type="ARBA" id="ARBA00010617"/>
    </source>
</evidence>
<dbReference type="PRINTS" id="PR00385">
    <property type="entry name" value="P450"/>
</dbReference>